<comment type="cofactor">
    <cofactor evidence="1">
        <name>Mg(2+)</name>
        <dbReference type="ChEBI" id="CHEBI:18420"/>
    </cofactor>
</comment>
<comment type="catalytic activity">
    <reaction evidence="3">
        <text>2 GTP = 3',3'-c-di-GMP + 2 diphosphate</text>
        <dbReference type="Rhea" id="RHEA:24898"/>
        <dbReference type="ChEBI" id="CHEBI:33019"/>
        <dbReference type="ChEBI" id="CHEBI:37565"/>
        <dbReference type="ChEBI" id="CHEBI:58805"/>
        <dbReference type="EC" id="2.7.7.65"/>
    </reaction>
</comment>
<reference evidence="7 8" key="1">
    <citation type="submission" date="2020-07" db="EMBL/GenBank/DDBJ databases">
        <title>Genomic Encyclopedia of Type Strains, Phase IV (KMG-V): Genome sequencing to study the core and pangenomes of soil and plant-associated prokaryotes.</title>
        <authorList>
            <person name="Whitman W."/>
        </authorList>
    </citation>
    <scope>NUCLEOTIDE SEQUENCE [LARGE SCALE GENOMIC DNA]</scope>
    <source>
        <strain evidence="7 8">RH2WT43</strain>
    </source>
</reference>
<dbReference type="SUPFAM" id="SSF55073">
    <property type="entry name" value="Nucleotide cyclase"/>
    <property type="match status" value="1"/>
</dbReference>
<dbReference type="Pfam" id="PF07494">
    <property type="entry name" value="Reg_prop"/>
    <property type="match status" value="1"/>
</dbReference>
<feature type="signal peptide" evidence="5">
    <location>
        <begin position="1"/>
        <end position="21"/>
    </location>
</feature>
<evidence type="ECO:0000259" key="6">
    <source>
        <dbReference type="PROSITE" id="PS50887"/>
    </source>
</evidence>
<evidence type="ECO:0000256" key="5">
    <source>
        <dbReference type="SAM" id="SignalP"/>
    </source>
</evidence>
<evidence type="ECO:0000256" key="4">
    <source>
        <dbReference type="SAM" id="Phobius"/>
    </source>
</evidence>
<evidence type="ECO:0000313" key="7">
    <source>
        <dbReference type="EMBL" id="MBA8887410.1"/>
    </source>
</evidence>
<protein>
    <recommendedName>
        <fullName evidence="2">diguanylate cyclase</fullName>
        <ecNumber evidence="2">2.7.7.65</ecNumber>
    </recommendedName>
</protein>
<dbReference type="Pfam" id="PF00990">
    <property type="entry name" value="GGDEF"/>
    <property type="match status" value="1"/>
</dbReference>
<dbReference type="InterPro" id="IPR015943">
    <property type="entry name" value="WD40/YVTN_repeat-like_dom_sf"/>
</dbReference>
<dbReference type="Gene3D" id="2.60.40.10">
    <property type="entry name" value="Immunoglobulins"/>
    <property type="match status" value="1"/>
</dbReference>
<feature type="chain" id="PRO_5032940967" description="diguanylate cyclase" evidence="5">
    <location>
        <begin position="22"/>
        <end position="989"/>
    </location>
</feature>
<dbReference type="Gene3D" id="2.130.10.10">
    <property type="entry name" value="YVTN repeat-like/Quinoprotein amine dehydrogenase"/>
    <property type="match status" value="4"/>
</dbReference>
<dbReference type="RefSeq" id="WP_182530483.1">
    <property type="nucleotide sequence ID" value="NZ_JACGXL010000002.1"/>
</dbReference>
<feature type="domain" description="GGDEF" evidence="6">
    <location>
        <begin position="835"/>
        <end position="971"/>
    </location>
</feature>
<keyword evidence="4" id="KW-0472">Membrane</keyword>
<dbReference type="AlphaFoldDB" id="A0A839F2V9"/>
<dbReference type="InterPro" id="IPR000160">
    <property type="entry name" value="GGDEF_dom"/>
</dbReference>
<dbReference type="GO" id="GO:0043709">
    <property type="term" value="P:cell adhesion involved in single-species biofilm formation"/>
    <property type="evidence" value="ECO:0007669"/>
    <property type="project" value="TreeGrafter"/>
</dbReference>
<dbReference type="SUPFAM" id="SSF63829">
    <property type="entry name" value="Calcium-dependent phosphotriesterase"/>
    <property type="match status" value="1"/>
</dbReference>
<dbReference type="InterPro" id="IPR029787">
    <property type="entry name" value="Nucleotide_cyclase"/>
</dbReference>
<evidence type="ECO:0000256" key="2">
    <source>
        <dbReference type="ARBA" id="ARBA00012528"/>
    </source>
</evidence>
<dbReference type="CDD" id="cd01949">
    <property type="entry name" value="GGDEF"/>
    <property type="match status" value="1"/>
</dbReference>
<name>A0A839F2V9_9GAMM</name>
<dbReference type="PANTHER" id="PTHR45138:SF9">
    <property type="entry name" value="DIGUANYLATE CYCLASE DGCM-RELATED"/>
    <property type="match status" value="1"/>
</dbReference>
<gene>
    <name evidence="7" type="ORF">FHW12_001624</name>
</gene>
<comment type="caution">
    <text evidence="7">The sequence shown here is derived from an EMBL/GenBank/DDBJ whole genome shotgun (WGS) entry which is preliminary data.</text>
</comment>
<dbReference type="Proteomes" id="UP000550401">
    <property type="component" value="Unassembled WGS sequence"/>
</dbReference>
<evidence type="ECO:0000256" key="3">
    <source>
        <dbReference type="ARBA" id="ARBA00034247"/>
    </source>
</evidence>
<sequence length="989" mass="105808">MRIGVAIVGVVFAALAASASAQPDGALEWRAFRSFTSADGLPQNSVLALLQDADGYVYAGTNHGLARYDGRSWQAVELPTGERAYAVGALAQARDGALWIGTDAVGAWRVVGGVASAVPLPGAEEINAFWEAPDGRLWVAASGGLFRCRADHCERIDALADAGARGLYGEAVDGVWRLWVGTNLEGVIQIEGIDEATPHRTGIAFDRAHGLPNNVGLSILRHAGDLWIGSGRGLARWDGHRLESWTATRGLPNAMVFAMQSDVDEQGRPVLYVGLRPGGLLEIRADGVWRLVDSQHGLPSNAVASLMRERHRGALWIGTMSAGVARVERHRWALFDERMGLPDRIVLGVGWSAPSRMLWVGTASGAARWSDGRFVPLLPPARNTELVYDLVDAPDGSRWIAHRAGLQRWRGDALELDFTVDNSALPAVSADRLALRRLAGGDFELYAASGHGLARWRADDGLRRIENVPGLVPGGAVPNLVAAPEPGGSGEDRLWAATDTGLTRLDRDGWHVVSAPCLDGLAPFALDVEDGGARTWIASRNGLRRLDADGRCVAYPAARALGALTRVRVVGDEVYVFGARGVMSLRRDGDGDQAGRVYGPEAGLASPEIGAVAVDDRGRVFGATAAGLAALRPQADAPAPPAPLRLLDARHGSALRPLAVGAQLSPDDSSVRFDYGLFAFDREYATRYRVRLSGLDDAFGPWSAETGVTYPRLPPGRYRLQVEARDADGVDAAPIDFAFGVDAHWWQRAWALAAAALLLLAIGLGIGRWRLRAASRRAQALEAEVALRTGELAAANARLEQAAVTDPLTGLKNRRYFALAGHAEAERARRASPARALLVVLLDVDHFKRINDDCGHDAGDAVLVEIARRLLRVARAGDIVLRWGGEEFLLLLRDVERDAADALLVRLLAELSSAPVQAGTHRLVVTASIGAIAFPPAEPPALDLEHAIARADAALYRAKREGRDRAMRVDARHGEGTPPCVCATRAARA</sequence>
<dbReference type="GO" id="GO:1902201">
    <property type="term" value="P:negative regulation of bacterial-type flagellum-dependent cell motility"/>
    <property type="evidence" value="ECO:0007669"/>
    <property type="project" value="TreeGrafter"/>
</dbReference>
<keyword evidence="4" id="KW-0812">Transmembrane</keyword>
<keyword evidence="5" id="KW-0732">Signal</keyword>
<dbReference type="NCBIfam" id="TIGR00254">
    <property type="entry name" value="GGDEF"/>
    <property type="match status" value="1"/>
</dbReference>
<dbReference type="PANTHER" id="PTHR45138">
    <property type="entry name" value="REGULATORY COMPONENTS OF SENSORY TRANSDUCTION SYSTEM"/>
    <property type="match status" value="1"/>
</dbReference>
<evidence type="ECO:0000313" key="8">
    <source>
        <dbReference type="Proteomes" id="UP000550401"/>
    </source>
</evidence>
<dbReference type="GO" id="GO:0005886">
    <property type="term" value="C:plasma membrane"/>
    <property type="evidence" value="ECO:0007669"/>
    <property type="project" value="TreeGrafter"/>
</dbReference>
<dbReference type="InterPro" id="IPR043128">
    <property type="entry name" value="Rev_trsase/Diguanyl_cyclase"/>
</dbReference>
<dbReference type="GO" id="GO:0052621">
    <property type="term" value="F:diguanylate cyclase activity"/>
    <property type="evidence" value="ECO:0007669"/>
    <property type="project" value="UniProtKB-EC"/>
</dbReference>
<dbReference type="EMBL" id="JACGXL010000002">
    <property type="protein sequence ID" value="MBA8887410.1"/>
    <property type="molecule type" value="Genomic_DNA"/>
</dbReference>
<dbReference type="Gene3D" id="3.30.70.270">
    <property type="match status" value="1"/>
</dbReference>
<proteinExistence type="predicted"/>
<organism evidence="7 8">
    <name type="scientific">Dokdonella fugitiva</name>
    <dbReference type="NCBI Taxonomy" id="328517"/>
    <lineage>
        <taxon>Bacteria</taxon>
        <taxon>Pseudomonadati</taxon>
        <taxon>Pseudomonadota</taxon>
        <taxon>Gammaproteobacteria</taxon>
        <taxon>Lysobacterales</taxon>
        <taxon>Rhodanobacteraceae</taxon>
        <taxon>Dokdonella</taxon>
    </lineage>
</organism>
<dbReference type="InterPro" id="IPR011110">
    <property type="entry name" value="Reg_prop"/>
</dbReference>
<dbReference type="FunFam" id="3.30.70.270:FF:000001">
    <property type="entry name" value="Diguanylate cyclase domain protein"/>
    <property type="match status" value="1"/>
</dbReference>
<dbReference type="EC" id="2.7.7.65" evidence="2"/>
<keyword evidence="8" id="KW-1185">Reference proteome</keyword>
<keyword evidence="4" id="KW-1133">Transmembrane helix</keyword>
<evidence type="ECO:0000256" key="1">
    <source>
        <dbReference type="ARBA" id="ARBA00001946"/>
    </source>
</evidence>
<dbReference type="SMART" id="SM00267">
    <property type="entry name" value="GGDEF"/>
    <property type="match status" value="1"/>
</dbReference>
<feature type="transmembrane region" description="Helical" evidence="4">
    <location>
        <begin position="749"/>
        <end position="767"/>
    </location>
</feature>
<dbReference type="InterPro" id="IPR013783">
    <property type="entry name" value="Ig-like_fold"/>
</dbReference>
<accession>A0A839F2V9</accession>
<dbReference type="PROSITE" id="PS50887">
    <property type="entry name" value="GGDEF"/>
    <property type="match status" value="1"/>
</dbReference>
<dbReference type="InterPro" id="IPR050469">
    <property type="entry name" value="Diguanylate_Cyclase"/>
</dbReference>